<dbReference type="EMBL" id="KU873925">
    <property type="protein sequence ID" value="AND75011.1"/>
    <property type="molecule type" value="Genomic_DNA"/>
</dbReference>
<dbReference type="Gene3D" id="3.40.220.10">
    <property type="entry name" value="Leucine Aminopeptidase, subunit E, domain 1"/>
    <property type="match status" value="1"/>
</dbReference>
<dbReference type="InterPro" id="IPR002589">
    <property type="entry name" value="Macro_dom"/>
</dbReference>
<dbReference type="PANTHER" id="PTHR12521:SF0">
    <property type="entry name" value="ADP-RIBOSE GLYCOHYDROLASE OARD1"/>
    <property type="match status" value="1"/>
</dbReference>
<dbReference type="PROSITE" id="PS51154">
    <property type="entry name" value="MACRO"/>
    <property type="match status" value="1"/>
</dbReference>
<gene>
    <name evidence="2" type="ORF">pf16_88</name>
</gene>
<keyword evidence="3" id="KW-1185">Reference proteome</keyword>
<protein>
    <recommendedName>
        <fullName evidence="1">Macro domain-containing protein</fullName>
    </recommendedName>
</protein>
<evidence type="ECO:0000313" key="3">
    <source>
        <dbReference type="Proteomes" id="UP000225821"/>
    </source>
</evidence>
<evidence type="ECO:0000259" key="1">
    <source>
        <dbReference type="PROSITE" id="PS51154"/>
    </source>
</evidence>
<reference evidence="2 3" key="1">
    <citation type="submission" date="2016-03" db="EMBL/GenBank/DDBJ databases">
        <title>Characterisation of pf16 and phiPMW: Two novel phages infecting Pseudomonas putida PpG1.</title>
        <authorList>
            <person name="Magill D.J."/>
            <person name="Krylov V.N."/>
            <person name="Shaburova O.V."/>
            <person name="Allen C.C.R."/>
            <person name="McGrath J.W."/>
            <person name="Quinn J.P."/>
            <person name="Kulakov L.A."/>
        </authorList>
    </citation>
    <scope>NUCLEOTIDE SEQUENCE [LARGE SCALE GENOMIC DNA]</scope>
</reference>
<dbReference type="InterPro" id="IPR050892">
    <property type="entry name" value="ADP-ribose_metab_enzymes"/>
</dbReference>
<dbReference type="InterPro" id="IPR043472">
    <property type="entry name" value="Macro_dom-like"/>
</dbReference>
<dbReference type="SUPFAM" id="SSF52949">
    <property type="entry name" value="Macro domain-like"/>
    <property type="match status" value="1"/>
</dbReference>
<accession>A0A1S5R3M9</accession>
<dbReference type="OrthoDB" id="15963at10239"/>
<evidence type="ECO:0000313" key="2">
    <source>
        <dbReference type="EMBL" id="AND75011.1"/>
    </source>
</evidence>
<sequence length="161" mass="17481">MKTVQGNLIDMAERGEFDIIIHGANIHNTMGSGIAGEIRRRIPSMVEVDCMTVAGDIRKLGTFTLADTGFVSQTGNPDFYTVMGVNLYTQATIGQPGNNVDYDGLARGLYQLNLMFIDFDVQPKIGIPKIGAGLGGGDWTRIRAIIESIGFKDITYVEFTG</sequence>
<name>A0A1S5R3M9_9CAUD</name>
<proteinExistence type="predicted"/>
<organism evidence="2 3">
    <name type="scientific">Pseudomonas phage pf16</name>
    <dbReference type="NCBI Taxonomy" id="1815630"/>
    <lineage>
        <taxon>Viruses</taxon>
        <taxon>Duplodnaviria</taxon>
        <taxon>Heunggongvirae</taxon>
        <taxon>Uroviricota</taxon>
        <taxon>Caudoviricetes</taxon>
        <taxon>Chakrabartyvirus</taxon>
        <taxon>Chakrabartyvirus pf16</taxon>
    </lineage>
</organism>
<feature type="domain" description="Macro" evidence="1">
    <location>
        <begin position="1"/>
        <end position="161"/>
    </location>
</feature>
<dbReference type="GO" id="GO:0140291">
    <property type="term" value="P:peptidyl-glutamate ADP-deribosylation"/>
    <property type="evidence" value="ECO:0007669"/>
    <property type="project" value="TreeGrafter"/>
</dbReference>
<dbReference type="PANTHER" id="PTHR12521">
    <property type="entry name" value="PROTEIN C6ORF130"/>
    <property type="match status" value="1"/>
</dbReference>
<dbReference type="Proteomes" id="UP000225821">
    <property type="component" value="Segment"/>
</dbReference>